<protein>
    <submittedName>
        <fullName evidence="1">Uncharacterized protein</fullName>
    </submittedName>
</protein>
<dbReference type="RefSeq" id="WP_338528746.1">
    <property type="nucleotide sequence ID" value="NZ_CP030941.1"/>
</dbReference>
<evidence type="ECO:0000313" key="1">
    <source>
        <dbReference type="EMBL" id="UUP16311.1"/>
    </source>
</evidence>
<sequence>MARSGTKKRTVLKAMRIENGIYDERDLTELAGAVDAVCAELGIERTDVVARERVAGRMMRSWAAGRRTPLGLVQAGLDGTP</sequence>
<organism evidence="1 2">
    <name type="scientific">Nitratireductor thuwali</name>
    <dbReference type="NCBI Taxonomy" id="2267699"/>
    <lineage>
        <taxon>Bacteria</taxon>
        <taxon>Pseudomonadati</taxon>
        <taxon>Pseudomonadota</taxon>
        <taxon>Alphaproteobacteria</taxon>
        <taxon>Hyphomicrobiales</taxon>
        <taxon>Phyllobacteriaceae</taxon>
        <taxon>Nitratireductor</taxon>
    </lineage>
</organism>
<gene>
    <name evidence="1" type="ORF">NTH_00756</name>
</gene>
<evidence type="ECO:0000313" key="2">
    <source>
        <dbReference type="Proteomes" id="UP001342418"/>
    </source>
</evidence>
<reference evidence="1 2" key="1">
    <citation type="submission" date="2018-07" db="EMBL/GenBank/DDBJ databases">
        <title>Genome sequence of Nitratireductor thuwali#1536.</title>
        <authorList>
            <person name="Michoud G."/>
            <person name="Merlino G."/>
            <person name="Sefrji F.O."/>
            <person name="Daffonchio D."/>
        </authorList>
    </citation>
    <scope>NUCLEOTIDE SEQUENCE [LARGE SCALE GENOMIC DNA]</scope>
    <source>
        <strain evidence="2">Nit1536</strain>
    </source>
</reference>
<accession>A0ABY5MGM9</accession>
<proteinExistence type="predicted"/>
<dbReference type="EMBL" id="CP030941">
    <property type="protein sequence ID" value="UUP16311.1"/>
    <property type="molecule type" value="Genomic_DNA"/>
</dbReference>
<keyword evidence="2" id="KW-1185">Reference proteome</keyword>
<dbReference type="Proteomes" id="UP001342418">
    <property type="component" value="Chromosome"/>
</dbReference>
<name>A0ABY5MGM9_9HYPH</name>